<dbReference type="SUPFAM" id="SSF81301">
    <property type="entry name" value="Nucleotidyltransferase"/>
    <property type="match status" value="1"/>
</dbReference>
<protein>
    <submittedName>
        <fullName evidence="2">Nucleotidyltransferase domain-containing protein</fullName>
    </submittedName>
</protein>
<dbReference type="OrthoDB" id="358345at2"/>
<evidence type="ECO:0000313" key="2">
    <source>
        <dbReference type="EMBL" id="QCC86347.1"/>
    </source>
</evidence>
<evidence type="ECO:0000313" key="3">
    <source>
        <dbReference type="Proteomes" id="UP000297065"/>
    </source>
</evidence>
<dbReference type="RefSeq" id="WP_136400443.1">
    <property type="nucleotide sequence ID" value="NZ_CP036295.1"/>
</dbReference>
<dbReference type="Gene3D" id="3.30.460.10">
    <property type="entry name" value="Beta Polymerase, domain 2"/>
    <property type="match status" value="1"/>
</dbReference>
<evidence type="ECO:0000259" key="1">
    <source>
        <dbReference type="Pfam" id="PF01909"/>
    </source>
</evidence>
<gene>
    <name evidence="2" type="ORF">DDIC_10770</name>
</gene>
<dbReference type="EMBL" id="CP036295">
    <property type="protein sequence ID" value="QCC86347.1"/>
    <property type="molecule type" value="Genomic_DNA"/>
</dbReference>
<dbReference type="Pfam" id="PF01909">
    <property type="entry name" value="NTP_transf_2"/>
    <property type="match status" value="1"/>
</dbReference>
<organism evidence="2 3">
    <name type="scientific">Desulfovibrio desulfuricans</name>
    <dbReference type="NCBI Taxonomy" id="876"/>
    <lineage>
        <taxon>Bacteria</taxon>
        <taxon>Pseudomonadati</taxon>
        <taxon>Thermodesulfobacteriota</taxon>
        <taxon>Desulfovibrionia</taxon>
        <taxon>Desulfovibrionales</taxon>
        <taxon>Desulfovibrionaceae</taxon>
        <taxon>Desulfovibrio</taxon>
    </lineage>
</organism>
<dbReference type="InterPro" id="IPR002934">
    <property type="entry name" value="Polymerase_NTP_transf_dom"/>
</dbReference>
<sequence>MINPDAWMAVLLPRLQQAFGSRLQYLGLQGSYRRGEARETSDIDVVVLLDRVALEDLDTYRVMVRAMPEGQKACGFISGIAELLHWPRHELFAFQQDTVDYFGTLSTFLPVLTERDAAESVRVGASALIHMLTHSYLYADAETRFQMLQESYKTAFFVMRSQHHIASGVFCRSKRELLSRLAGTEKEIIAAGCDLPDWLTAHTEKEAYAMLLRWCRDVLSGCGLCVSA</sequence>
<feature type="domain" description="Polymerase nucleotidyl transferase" evidence="1">
    <location>
        <begin position="26"/>
        <end position="67"/>
    </location>
</feature>
<dbReference type="AlphaFoldDB" id="A0A4P7UKQ4"/>
<keyword evidence="2" id="KW-0808">Transferase</keyword>
<accession>A0A4P7UKQ4</accession>
<proteinExistence type="predicted"/>
<dbReference type="InterPro" id="IPR043519">
    <property type="entry name" value="NT_sf"/>
</dbReference>
<dbReference type="Proteomes" id="UP000297065">
    <property type="component" value="Chromosome"/>
</dbReference>
<dbReference type="CDD" id="cd05403">
    <property type="entry name" value="NT_KNTase_like"/>
    <property type="match status" value="1"/>
</dbReference>
<reference evidence="2 3" key="1">
    <citation type="submission" date="2019-02" db="EMBL/GenBank/DDBJ databases">
        <title>Complete Genome Sequence of Desulfovibrio desulfuricans IC1, a Sulfonate Utilizing Anaerobe.</title>
        <authorList>
            <person name="Day L.A."/>
            <person name="De Leon K.B."/>
            <person name="Wall J.D."/>
        </authorList>
    </citation>
    <scope>NUCLEOTIDE SEQUENCE [LARGE SCALE GENOMIC DNA]</scope>
    <source>
        <strain evidence="2 3">IC1</strain>
    </source>
</reference>
<dbReference type="GO" id="GO:0016779">
    <property type="term" value="F:nucleotidyltransferase activity"/>
    <property type="evidence" value="ECO:0007669"/>
    <property type="project" value="InterPro"/>
</dbReference>
<name>A0A4P7UKQ4_DESDE</name>